<evidence type="ECO:0000259" key="5">
    <source>
        <dbReference type="SMART" id="SM00856"/>
    </source>
</evidence>
<dbReference type="AlphaFoldDB" id="A0AAN9HR36"/>
<evidence type="ECO:0000256" key="3">
    <source>
        <dbReference type="ARBA" id="ARBA00038471"/>
    </source>
</evidence>
<dbReference type="NCBIfam" id="TIGR01614">
    <property type="entry name" value="PME_inhib"/>
    <property type="match status" value="1"/>
</dbReference>
<feature type="signal peptide" evidence="4">
    <location>
        <begin position="1"/>
        <end position="26"/>
    </location>
</feature>
<keyword evidence="2" id="KW-1015">Disulfide bond</keyword>
<dbReference type="CDD" id="cd15800">
    <property type="entry name" value="PMEI-like_2"/>
    <property type="match status" value="1"/>
</dbReference>
<dbReference type="GO" id="GO:0004857">
    <property type="term" value="F:enzyme inhibitor activity"/>
    <property type="evidence" value="ECO:0007669"/>
    <property type="project" value="InterPro"/>
</dbReference>
<evidence type="ECO:0000313" key="7">
    <source>
        <dbReference type="Proteomes" id="UP001372338"/>
    </source>
</evidence>
<feature type="chain" id="PRO_5043027826" description="Pectinesterase inhibitor domain-containing protein" evidence="4">
    <location>
        <begin position="27"/>
        <end position="215"/>
    </location>
</feature>
<dbReference type="PANTHER" id="PTHR36710">
    <property type="entry name" value="PECTINESTERASE INHIBITOR-LIKE"/>
    <property type="match status" value="1"/>
</dbReference>
<sequence>MEFSKNLVLIVSISSLLFLHATTTTAIIPLLETKVNKLCNGVTDPVLCIKSILPNIKGNFNPYKAVEVEIIAAKTQVVKTANLINALLTSPTCSKGLKESLTICKSQYEMMLDDVNAAIPLIEKRDHVEAKFKFSALFSYKGSCDQAFETGPPQPANLIKEEAALKNIGGNVLDILKVIDDKDFAMRLKKGLIPNFSTVSSPPNKCQNVIGSCTL</sequence>
<dbReference type="SUPFAM" id="SSF101148">
    <property type="entry name" value="Plant invertase/pectin methylesterase inhibitor"/>
    <property type="match status" value="1"/>
</dbReference>
<proteinExistence type="inferred from homology"/>
<dbReference type="InterPro" id="IPR006501">
    <property type="entry name" value="Pectinesterase_inhib_dom"/>
</dbReference>
<dbReference type="InterPro" id="IPR035513">
    <property type="entry name" value="Invertase/methylesterase_inhib"/>
</dbReference>
<dbReference type="Proteomes" id="UP001372338">
    <property type="component" value="Unassembled WGS sequence"/>
</dbReference>
<dbReference type="InterPro" id="IPR052421">
    <property type="entry name" value="PCW_Enzyme_Inhibitor"/>
</dbReference>
<dbReference type="Gene3D" id="1.20.140.40">
    <property type="entry name" value="Invertase/pectin methylesterase inhibitor family protein"/>
    <property type="match status" value="1"/>
</dbReference>
<feature type="domain" description="Pectinesterase inhibitor" evidence="5">
    <location>
        <begin position="30"/>
        <end position="175"/>
    </location>
</feature>
<evidence type="ECO:0000256" key="1">
    <source>
        <dbReference type="ARBA" id="ARBA00022729"/>
    </source>
</evidence>
<dbReference type="EMBL" id="JAYWIO010000008">
    <property type="protein sequence ID" value="KAK7246119.1"/>
    <property type="molecule type" value="Genomic_DNA"/>
</dbReference>
<evidence type="ECO:0000256" key="2">
    <source>
        <dbReference type="ARBA" id="ARBA00023157"/>
    </source>
</evidence>
<keyword evidence="1 4" id="KW-0732">Signal</keyword>
<comment type="similarity">
    <text evidence="3">Belongs to the PMEI family.</text>
</comment>
<accession>A0AAN9HR36</accession>
<keyword evidence="7" id="KW-1185">Reference proteome</keyword>
<gene>
    <name evidence="6" type="ORF">RIF29_40978</name>
</gene>
<evidence type="ECO:0000256" key="4">
    <source>
        <dbReference type="SAM" id="SignalP"/>
    </source>
</evidence>
<protein>
    <recommendedName>
        <fullName evidence="5">Pectinesterase inhibitor domain-containing protein</fullName>
    </recommendedName>
</protein>
<name>A0AAN9HR36_CROPI</name>
<dbReference type="PANTHER" id="PTHR36710:SF21">
    <property type="entry name" value="PECTINESTERASE INHIBITOR DOMAIN-CONTAINING PROTEIN"/>
    <property type="match status" value="1"/>
</dbReference>
<dbReference type="SMART" id="SM00856">
    <property type="entry name" value="PMEI"/>
    <property type="match status" value="1"/>
</dbReference>
<dbReference type="Pfam" id="PF04043">
    <property type="entry name" value="PMEI"/>
    <property type="match status" value="1"/>
</dbReference>
<organism evidence="6 7">
    <name type="scientific">Crotalaria pallida</name>
    <name type="common">Smooth rattlebox</name>
    <name type="synonym">Crotalaria striata</name>
    <dbReference type="NCBI Taxonomy" id="3830"/>
    <lineage>
        <taxon>Eukaryota</taxon>
        <taxon>Viridiplantae</taxon>
        <taxon>Streptophyta</taxon>
        <taxon>Embryophyta</taxon>
        <taxon>Tracheophyta</taxon>
        <taxon>Spermatophyta</taxon>
        <taxon>Magnoliopsida</taxon>
        <taxon>eudicotyledons</taxon>
        <taxon>Gunneridae</taxon>
        <taxon>Pentapetalae</taxon>
        <taxon>rosids</taxon>
        <taxon>fabids</taxon>
        <taxon>Fabales</taxon>
        <taxon>Fabaceae</taxon>
        <taxon>Papilionoideae</taxon>
        <taxon>50 kb inversion clade</taxon>
        <taxon>genistoids sensu lato</taxon>
        <taxon>core genistoids</taxon>
        <taxon>Crotalarieae</taxon>
        <taxon>Crotalaria</taxon>
    </lineage>
</organism>
<comment type="caution">
    <text evidence="6">The sequence shown here is derived from an EMBL/GenBank/DDBJ whole genome shotgun (WGS) entry which is preliminary data.</text>
</comment>
<reference evidence="6 7" key="1">
    <citation type="submission" date="2024-01" db="EMBL/GenBank/DDBJ databases">
        <title>The genomes of 5 underutilized Papilionoideae crops provide insights into root nodulation and disease resistanc.</title>
        <authorList>
            <person name="Yuan L."/>
        </authorList>
    </citation>
    <scope>NUCLEOTIDE SEQUENCE [LARGE SCALE GENOMIC DNA]</scope>
    <source>
        <strain evidence="6">ZHUSHIDOU_FW_LH</strain>
        <tissue evidence="6">Leaf</tissue>
    </source>
</reference>
<evidence type="ECO:0000313" key="6">
    <source>
        <dbReference type="EMBL" id="KAK7246119.1"/>
    </source>
</evidence>